<comment type="caution">
    <text evidence="1">The sequence shown here is derived from an EMBL/GenBank/DDBJ whole genome shotgun (WGS) entry which is preliminary data.</text>
</comment>
<proteinExistence type="predicted"/>
<evidence type="ECO:0000313" key="2">
    <source>
        <dbReference type="Proteomes" id="UP001142055"/>
    </source>
</evidence>
<feature type="non-terminal residue" evidence="1">
    <location>
        <position position="53"/>
    </location>
</feature>
<gene>
    <name evidence="1" type="ORF">RDWZM_007813</name>
</gene>
<protein>
    <submittedName>
        <fullName evidence="1">Uncharacterized protein</fullName>
    </submittedName>
</protein>
<name>A0A9Q0RKT6_BLOTA</name>
<dbReference type="Proteomes" id="UP001142055">
    <property type="component" value="Chromosome 3"/>
</dbReference>
<organism evidence="1 2">
    <name type="scientific">Blomia tropicalis</name>
    <name type="common">Mite</name>
    <dbReference type="NCBI Taxonomy" id="40697"/>
    <lineage>
        <taxon>Eukaryota</taxon>
        <taxon>Metazoa</taxon>
        <taxon>Ecdysozoa</taxon>
        <taxon>Arthropoda</taxon>
        <taxon>Chelicerata</taxon>
        <taxon>Arachnida</taxon>
        <taxon>Acari</taxon>
        <taxon>Acariformes</taxon>
        <taxon>Sarcoptiformes</taxon>
        <taxon>Astigmata</taxon>
        <taxon>Glycyphagoidea</taxon>
        <taxon>Echimyopodidae</taxon>
        <taxon>Blomia</taxon>
    </lineage>
</organism>
<evidence type="ECO:0000313" key="1">
    <source>
        <dbReference type="EMBL" id="KAJ6216656.1"/>
    </source>
</evidence>
<sequence length="53" mass="6275">MAFNLCAYNMHQLRNESGYENRWNVLTMCLAIGIDAVWKRERKIEKAQVAYQP</sequence>
<dbReference type="AlphaFoldDB" id="A0A9Q0RKT6"/>
<reference evidence="1" key="1">
    <citation type="submission" date="2022-12" db="EMBL/GenBank/DDBJ databases">
        <title>Genome assemblies of Blomia tropicalis.</title>
        <authorList>
            <person name="Cui Y."/>
        </authorList>
    </citation>
    <scope>NUCLEOTIDE SEQUENCE</scope>
    <source>
        <tissue evidence="1">Adult mites</tissue>
    </source>
</reference>
<keyword evidence="2" id="KW-1185">Reference proteome</keyword>
<dbReference type="EMBL" id="JAPWDV010000003">
    <property type="protein sequence ID" value="KAJ6216656.1"/>
    <property type="molecule type" value="Genomic_DNA"/>
</dbReference>
<accession>A0A9Q0RKT6</accession>